<gene>
    <name evidence="1" type="primary">EXO84_1</name>
    <name evidence="1" type="ORF">EV182_002603</name>
</gene>
<sequence>STRELARLVLVDLSLPCLARRQVVLNISLLRRMGYEKEAKEAFLNSRSATIKHRTRQLKLEGDTQVYIRELSVVYFRLIRATCDWYSEFFKDASMSSGLIMWVQQEMADYAIIFRRQVFHDLQRFEVIANCISHAFTEVEILGHAGLDLKFMLDQEFFQDLTQSIHRYGQRCLHTLDKVVTDDDFAVVGRVPVDQRSKLVETFGDHLPLVSSTVRLSDLLCSFGEEISYIVRDSLYGQSVVSISSIIENILKNFLNALRRRNLQVPQELALLTNTQCVISWAIPRGAQQLDQVFKRTVTDIHNLEHRLEGFPATLQEVFCQKHAQRLTGTVYSTLLIDTSLDAPVNDDTTPSEGLQDLLRELGHLGRELDKWPLRKRVILGGIIDHLFFVLIDEKSWERDGKKLEFGYRGVHQLVLDIHFLLRVCGSLVSKSTNALANKVCERALRSYFNGPLKRDDAMKDREWYDNRVYAMMEVLGYEFPDFGRGFEHRAQGIPSSHRQQQQQQQQQQQPHSSQDQQSPP</sequence>
<evidence type="ECO:0000313" key="1">
    <source>
        <dbReference type="EMBL" id="KAJ1679165.1"/>
    </source>
</evidence>
<dbReference type="Proteomes" id="UP001145114">
    <property type="component" value="Unassembled WGS sequence"/>
</dbReference>
<dbReference type="EMBL" id="JAMZIH010000558">
    <property type="protein sequence ID" value="KAJ1679165.1"/>
    <property type="molecule type" value="Genomic_DNA"/>
</dbReference>
<keyword evidence="2" id="KW-1185">Reference proteome</keyword>
<comment type="caution">
    <text evidence="1">The sequence shown here is derived from an EMBL/GenBank/DDBJ whole genome shotgun (WGS) entry which is preliminary data.</text>
</comment>
<reference evidence="1" key="1">
    <citation type="submission" date="2022-06" db="EMBL/GenBank/DDBJ databases">
        <title>Phylogenomic reconstructions and comparative analyses of Kickxellomycotina fungi.</title>
        <authorList>
            <person name="Reynolds N.K."/>
            <person name="Stajich J.E."/>
            <person name="Barry K."/>
            <person name="Grigoriev I.V."/>
            <person name="Crous P."/>
            <person name="Smith M.E."/>
        </authorList>
    </citation>
    <scope>NUCLEOTIDE SEQUENCE</scope>
    <source>
        <strain evidence="1">RSA 2271</strain>
    </source>
</reference>
<accession>A0ACC1HV12</accession>
<feature type="non-terminal residue" evidence="1">
    <location>
        <position position="1"/>
    </location>
</feature>
<proteinExistence type="predicted"/>
<protein>
    <submittedName>
        <fullName evidence="1">Exocyst complex component exo84</fullName>
    </submittedName>
</protein>
<evidence type="ECO:0000313" key="2">
    <source>
        <dbReference type="Proteomes" id="UP001145114"/>
    </source>
</evidence>
<name>A0ACC1HV12_9FUNG</name>
<organism evidence="1 2">
    <name type="scientific">Spiromyces aspiralis</name>
    <dbReference type="NCBI Taxonomy" id="68401"/>
    <lineage>
        <taxon>Eukaryota</taxon>
        <taxon>Fungi</taxon>
        <taxon>Fungi incertae sedis</taxon>
        <taxon>Zoopagomycota</taxon>
        <taxon>Kickxellomycotina</taxon>
        <taxon>Kickxellomycetes</taxon>
        <taxon>Kickxellales</taxon>
        <taxon>Kickxellaceae</taxon>
        <taxon>Spiromyces</taxon>
    </lineage>
</organism>